<evidence type="ECO:0000256" key="1">
    <source>
        <dbReference type="SAM" id="Phobius"/>
    </source>
</evidence>
<evidence type="ECO:0008006" key="4">
    <source>
        <dbReference type="Google" id="ProtNLM"/>
    </source>
</evidence>
<dbReference type="Proteomes" id="UP000280759">
    <property type="component" value="Unassembled WGS sequence"/>
</dbReference>
<feature type="transmembrane region" description="Helical" evidence="1">
    <location>
        <begin position="622"/>
        <end position="641"/>
    </location>
</feature>
<protein>
    <recommendedName>
        <fullName evidence="4">Bacteriocin-associated integral membrane protein</fullName>
    </recommendedName>
</protein>
<evidence type="ECO:0000313" key="3">
    <source>
        <dbReference type="Proteomes" id="UP000280759"/>
    </source>
</evidence>
<proteinExistence type="predicted"/>
<name>A0A3P5XRR0_STRCB</name>
<feature type="transmembrane region" description="Helical" evidence="1">
    <location>
        <begin position="270"/>
        <end position="292"/>
    </location>
</feature>
<keyword evidence="1" id="KW-1133">Transmembrane helix</keyword>
<feature type="transmembrane region" description="Helical" evidence="1">
    <location>
        <begin position="551"/>
        <end position="573"/>
    </location>
</feature>
<feature type="transmembrane region" description="Helical" evidence="1">
    <location>
        <begin position="160"/>
        <end position="180"/>
    </location>
</feature>
<gene>
    <name evidence="2" type="ORF">FMV2238Y02_16930</name>
</gene>
<feature type="transmembrane region" description="Helical" evidence="1">
    <location>
        <begin position="204"/>
        <end position="222"/>
    </location>
</feature>
<reference evidence="2 3" key="1">
    <citation type="submission" date="2018-10" db="EMBL/GenBank/DDBJ databases">
        <authorList>
            <consortium name="Molecular Microbiology and Infection Unit (UMMI)"/>
            <person name="Machado M."/>
        </authorList>
    </citation>
    <scope>NUCLEOTIDE SEQUENCE [LARGE SCALE GENOMIC DNA]</scope>
    <source>
        <strain evidence="2">FMV2238.02</strain>
    </source>
</reference>
<organism evidence="2 3">
    <name type="scientific">Streptococcus canis</name>
    <dbReference type="NCBI Taxonomy" id="1329"/>
    <lineage>
        <taxon>Bacteria</taxon>
        <taxon>Bacillati</taxon>
        <taxon>Bacillota</taxon>
        <taxon>Bacilli</taxon>
        <taxon>Lactobacillales</taxon>
        <taxon>Streptococcaceae</taxon>
        <taxon>Streptococcus</taxon>
    </lineage>
</organism>
<keyword evidence="1" id="KW-0472">Membrane</keyword>
<dbReference type="AlphaFoldDB" id="A0A3P5XRR0"/>
<feature type="transmembrane region" description="Helical" evidence="1">
    <location>
        <begin position="594"/>
        <end position="616"/>
    </location>
</feature>
<keyword evidence="1" id="KW-0812">Transmembrane</keyword>
<dbReference type="EMBL" id="UXEP01000027">
    <property type="protein sequence ID" value="VDC43202.1"/>
    <property type="molecule type" value="Genomic_DNA"/>
</dbReference>
<keyword evidence="3" id="KW-1185">Reference proteome</keyword>
<dbReference type="RefSeq" id="WP_125074610.1">
    <property type="nucleotide sequence ID" value="NZ_CP053792.1"/>
</dbReference>
<evidence type="ECO:0000313" key="2">
    <source>
        <dbReference type="EMBL" id="VDC43202.1"/>
    </source>
</evidence>
<feature type="transmembrane region" description="Helical" evidence="1">
    <location>
        <begin position="228"/>
        <end position="249"/>
    </location>
</feature>
<accession>A0A3P5XRR0</accession>
<sequence>MKKIYSIVLLSFLAMFFFYMNQLIRESHHLSLPGARASIEVVDWDKKYSTKQIYKTLEQFTKENKIGIYKVSFGTSAVGKPEKTIFTFPSQQSKKLKEELPKENIRGSDKLSIENPIGSYYLQGAIPEKLIQKFHHLGLKTAVETNFLKQFFLQFLSGELAYVLVFLIFILFIVDLFVYFSESKKIGIFRLHGENPYQLVRQSIRVDLLALGFFIISCFNLPREWMVFAILTFFILLFLLISHLVALSIAIRLSSIVEQIKSKKPFKKLVVLNILIKVILVVFCSATLLYGIKDLVSQRELEKNLMHWENLPNVARLYFSSNTRLIPGQFNEQKEKNERDQKSRKVIYDLLTLAEEEGGILAESYSLREYKIAGKTVPGHNYMVVNHHFLEHVPVLANQGEKIGNLAPNMFHLIIPENLKKYDEQIKAMIMEVIAFHKDVKSPLESLQSYPVNIIYSKKEQKVFNYNTINFHDTTTFNPVILVAKPTLFGEKSDFLVADVSQGNYLFNNPLTVATYIKDHGLVEDFAGLTSGRELALRELNIIRSRISLKVLSMITSILAFIIINYFLLMTYIESQRKKIVVWLIFGKSFWERHGLFLLSMIGLTLLAFTVVFLLQLTTFPIILGLVTLDAFIYTGLLLMCENKECLATIKKGN</sequence>
<feature type="transmembrane region" description="Helical" evidence="1">
    <location>
        <begin position="7"/>
        <end position="24"/>
    </location>
</feature>